<keyword evidence="1" id="KW-0812">Transmembrane</keyword>
<name>A0A2X3GVT0_KLEPN</name>
<protein>
    <submittedName>
        <fullName evidence="2">Uncharacterized protein</fullName>
    </submittedName>
</protein>
<accession>A0A2X3GVT0</accession>
<keyword evidence="1" id="KW-0472">Membrane</keyword>
<gene>
    <name evidence="2" type="ORF">NCTC9128_05618</name>
</gene>
<evidence type="ECO:0000313" key="3">
    <source>
        <dbReference type="Proteomes" id="UP000251088"/>
    </source>
</evidence>
<evidence type="ECO:0000313" key="2">
    <source>
        <dbReference type="EMBL" id="SQC39480.1"/>
    </source>
</evidence>
<organism evidence="2 3">
    <name type="scientific">Klebsiella pneumoniae</name>
    <dbReference type="NCBI Taxonomy" id="573"/>
    <lineage>
        <taxon>Bacteria</taxon>
        <taxon>Pseudomonadati</taxon>
        <taxon>Pseudomonadota</taxon>
        <taxon>Gammaproteobacteria</taxon>
        <taxon>Enterobacterales</taxon>
        <taxon>Enterobacteriaceae</taxon>
        <taxon>Klebsiella/Raoultella group</taxon>
        <taxon>Klebsiella</taxon>
        <taxon>Klebsiella pneumoniae complex</taxon>
    </lineage>
</organism>
<feature type="transmembrane region" description="Helical" evidence="1">
    <location>
        <begin position="6"/>
        <end position="26"/>
    </location>
</feature>
<reference evidence="2 3" key="1">
    <citation type="submission" date="2018-06" db="EMBL/GenBank/DDBJ databases">
        <authorList>
            <consortium name="Pathogen Informatics"/>
            <person name="Doyle S."/>
        </authorList>
    </citation>
    <scope>NUCLEOTIDE SEQUENCE [LARGE SCALE GENOMIC DNA]</scope>
    <source>
        <strain evidence="2 3">NCTC9128</strain>
    </source>
</reference>
<dbReference type="Proteomes" id="UP000251088">
    <property type="component" value="Unassembled WGS sequence"/>
</dbReference>
<evidence type="ECO:0000256" key="1">
    <source>
        <dbReference type="SAM" id="Phobius"/>
    </source>
</evidence>
<dbReference type="EMBL" id="UAWN01000014">
    <property type="protein sequence ID" value="SQC39480.1"/>
    <property type="molecule type" value="Genomic_DNA"/>
</dbReference>
<sequence length="31" mass="3535">MNSHVFLVGFIIYALAMILAWLVRVASSKKR</sequence>
<keyword evidence="1" id="KW-1133">Transmembrane helix</keyword>
<proteinExistence type="predicted"/>
<dbReference type="AlphaFoldDB" id="A0A2X3GVT0"/>